<dbReference type="Pfam" id="PF00903">
    <property type="entry name" value="Glyoxalase"/>
    <property type="match status" value="1"/>
</dbReference>
<dbReference type="PANTHER" id="PTHR36503:SF3">
    <property type="entry name" value="BLR0126 PROTEIN"/>
    <property type="match status" value="1"/>
</dbReference>
<dbReference type="Gene3D" id="3.10.180.10">
    <property type="entry name" value="2,3-Dihydroxybiphenyl 1,2-Dioxygenase, domain 1"/>
    <property type="match status" value="1"/>
</dbReference>
<dbReference type="EMBL" id="FMHU01000002">
    <property type="protein sequence ID" value="SCL28778.1"/>
    <property type="molecule type" value="Genomic_DNA"/>
</dbReference>
<gene>
    <name evidence="2" type="ORF">GA0074694_5207</name>
</gene>
<dbReference type="PROSITE" id="PS51819">
    <property type="entry name" value="VOC"/>
    <property type="match status" value="1"/>
</dbReference>
<reference evidence="3" key="1">
    <citation type="submission" date="2016-06" db="EMBL/GenBank/DDBJ databases">
        <authorList>
            <person name="Varghese N."/>
        </authorList>
    </citation>
    <scope>NUCLEOTIDE SEQUENCE [LARGE SCALE GENOMIC DNA]</scope>
    <source>
        <strain evidence="3">DSM 46123</strain>
    </source>
</reference>
<dbReference type="InterPro" id="IPR004360">
    <property type="entry name" value="Glyas_Fos-R_dOase_dom"/>
</dbReference>
<dbReference type="Proteomes" id="UP000198906">
    <property type="component" value="Unassembled WGS sequence"/>
</dbReference>
<accession>A0A1C6SHF9</accession>
<dbReference type="AlphaFoldDB" id="A0A1C6SHF9"/>
<dbReference type="RefSeq" id="WP_091462548.1">
    <property type="nucleotide sequence ID" value="NZ_FMHU01000002.1"/>
</dbReference>
<name>A0A1C6SHF9_9ACTN</name>
<evidence type="ECO:0000259" key="1">
    <source>
        <dbReference type="PROSITE" id="PS51819"/>
    </source>
</evidence>
<evidence type="ECO:0000313" key="3">
    <source>
        <dbReference type="Proteomes" id="UP000198906"/>
    </source>
</evidence>
<dbReference type="STRING" id="47866.GA0074694_5207"/>
<evidence type="ECO:0000313" key="2">
    <source>
        <dbReference type="EMBL" id="SCL28778.1"/>
    </source>
</evidence>
<organism evidence="2 3">
    <name type="scientific">Micromonospora inyonensis</name>
    <dbReference type="NCBI Taxonomy" id="47866"/>
    <lineage>
        <taxon>Bacteria</taxon>
        <taxon>Bacillati</taxon>
        <taxon>Actinomycetota</taxon>
        <taxon>Actinomycetes</taxon>
        <taxon>Micromonosporales</taxon>
        <taxon>Micromonosporaceae</taxon>
        <taxon>Micromonospora</taxon>
    </lineage>
</organism>
<sequence length="137" mass="15096">MTPRFDLVGMVATDLPRTLDFYRRLGVDVPPGAEHEPHVEVALPGGLRLAWDTVETIRSFDPDWQPGSGGPRVSLAFRCADPAEVDRYYAELTGAGFTGHRPPWDAFWGQRYAVLHDPEGTGVDLYAPLPERPSPPG</sequence>
<dbReference type="SUPFAM" id="SSF54593">
    <property type="entry name" value="Glyoxalase/Bleomycin resistance protein/Dihydroxybiphenyl dioxygenase"/>
    <property type="match status" value="1"/>
</dbReference>
<dbReference type="InterPro" id="IPR029068">
    <property type="entry name" value="Glyas_Bleomycin-R_OHBP_Dase"/>
</dbReference>
<proteinExistence type="predicted"/>
<protein>
    <submittedName>
        <fullName evidence="2">Uncharacterized conserved protein PhnB, glyoxalase superfamily</fullName>
    </submittedName>
</protein>
<feature type="domain" description="VOC" evidence="1">
    <location>
        <begin position="4"/>
        <end position="128"/>
    </location>
</feature>
<keyword evidence="3" id="KW-1185">Reference proteome</keyword>
<dbReference type="PANTHER" id="PTHR36503">
    <property type="entry name" value="BLR2520 PROTEIN"/>
    <property type="match status" value="1"/>
</dbReference>
<dbReference type="InterPro" id="IPR037523">
    <property type="entry name" value="VOC_core"/>
</dbReference>